<evidence type="ECO:0000256" key="1">
    <source>
        <dbReference type="ARBA" id="ARBA00004613"/>
    </source>
</evidence>
<dbReference type="EMBL" id="SEYY01018495">
    <property type="protein sequence ID" value="KAB7499274.1"/>
    <property type="molecule type" value="Genomic_DNA"/>
</dbReference>
<dbReference type="PANTHER" id="PTHR12312">
    <property type="entry name" value="TWISTED GASTRULATION PROTEIN HOMOLOG 1-A-RELATED"/>
    <property type="match status" value="1"/>
</dbReference>
<name>A0A5N5SYI8_9CRUS</name>
<evidence type="ECO:0000259" key="9">
    <source>
        <dbReference type="Pfam" id="PF23782"/>
    </source>
</evidence>
<keyword evidence="3" id="KW-0217">Developmental protein</keyword>
<evidence type="ECO:0000313" key="11">
    <source>
        <dbReference type="Proteomes" id="UP000326759"/>
    </source>
</evidence>
<keyword evidence="7" id="KW-0812">Transmembrane</keyword>
<evidence type="ECO:0000256" key="7">
    <source>
        <dbReference type="SAM" id="Phobius"/>
    </source>
</evidence>
<feature type="transmembrane region" description="Helical" evidence="7">
    <location>
        <begin position="27"/>
        <end position="46"/>
    </location>
</feature>
<comment type="subcellular location">
    <subcellularLocation>
        <location evidence="1">Secreted</location>
    </subcellularLocation>
</comment>
<feature type="domain" description="Tsg N-terminal" evidence="9">
    <location>
        <begin position="55"/>
        <end position="111"/>
    </location>
</feature>
<dbReference type="AlphaFoldDB" id="A0A5N5SYI8"/>
<dbReference type="InterPro" id="IPR006761">
    <property type="entry name" value="Tsg"/>
</dbReference>
<evidence type="ECO:0000256" key="2">
    <source>
        <dbReference type="ARBA" id="ARBA00010047"/>
    </source>
</evidence>
<keyword evidence="7" id="KW-0472">Membrane</keyword>
<dbReference type="InterPro" id="IPR057726">
    <property type="entry name" value="Tsg_C"/>
</dbReference>
<accession>A0A5N5SYI8</accession>
<comment type="caution">
    <text evidence="10">The sequence shown here is derived from an EMBL/GenBank/DDBJ whole genome shotgun (WGS) entry which is preliminary data.</text>
</comment>
<dbReference type="PANTHER" id="PTHR12312:SF16">
    <property type="entry name" value="TWISTED GASTRULATION PROTEIN HOMOLOG 1-A-RELATED"/>
    <property type="match status" value="1"/>
</dbReference>
<protein>
    <submittedName>
        <fullName evidence="10">Protein twisted gastrulation</fullName>
    </submittedName>
</protein>
<dbReference type="InterPro" id="IPR057635">
    <property type="entry name" value="Tsg_N"/>
</dbReference>
<evidence type="ECO:0000256" key="5">
    <source>
        <dbReference type="ARBA" id="ARBA00022729"/>
    </source>
</evidence>
<dbReference type="Proteomes" id="UP000326759">
    <property type="component" value="Unassembled WGS sequence"/>
</dbReference>
<dbReference type="Pfam" id="PF04668">
    <property type="entry name" value="Tsg"/>
    <property type="match status" value="1"/>
</dbReference>
<gene>
    <name evidence="10" type="primary">tsg</name>
    <name evidence="10" type="ORF">Anas_06693</name>
</gene>
<evidence type="ECO:0000256" key="4">
    <source>
        <dbReference type="ARBA" id="ARBA00022525"/>
    </source>
</evidence>
<organism evidence="10 11">
    <name type="scientific">Armadillidium nasatum</name>
    <dbReference type="NCBI Taxonomy" id="96803"/>
    <lineage>
        <taxon>Eukaryota</taxon>
        <taxon>Metazoa</taxon>
        <taxon>Ecdysozoa</taxon>
        <taxon>Arthropoda</taxon>
        <taxon>Crustacea</taxon>
        <taxon>Multicrustacea</taxon>
        <taxon>Malacostraca</taxon>
        <taxon>Eumalacostraca</taxon>
        <taxon>Peracarida</taxon>
        <taxon>Isopoda</taxon>
        <taxon>Oniscidea</taxon>
        <taxon>Crinocheta</taxon>
        <taxon>Armadillidiidae</taxon>
        <taxon>Armadillidium</taxon>
    </lineage>
</organism>
<keyword evidence="11" id="KW-1185">Reference proteome</keyword>
<evidence type="ECO:0000256" key="3">
    <source>
        <dbReference type="ARBA" id="ARBA00022473"/>
    </source>
</evidence>
<feature type="domain" description="Tsg C-terminal" evidence="8">
    <location>
        <begin position="119"/>
        <end position="242"/>
    </location>
</feature>
<keyword evidence="5" id="KW-0732">Signal</keyword>
<sequence>MKYMQKSQTTAGYPKVSDFMQFQITHYFVMYMKFCYLFITFVIYLLESASGKGNCNEVFCASVVSKCMLTQACKCNISRDKEKCTCCVDCAKCLGRYYQRCCSCLEMCDSEVLELDPNDSQVGDFSDPFKELFTAVTSEGEALIDGLIFTYPADLAIDELAKKHHKSKYLKEVYKNDAMPLPRMGVNCTVAFMKQCHSATKCREQCKSIGSGSYRFFFNGCCECVGPTCLNYGIAESKCPLCSNLNDDDYYDQHYMGDDPSSINDVENDFIL</sequence>
<dbReference type="GO" id="GO:0030510">
    <property type="term" value="P:regulation of BMP signaling pathway"/>
    <property type="evidence" value="ECO:0007669"/>
    <property type="project" value="TreeGrafter"/>
</dbReference>
<evidence type="ECO:0000259" key="8">
    <source>
        <dbReference type="Pfam" id="PF04668"/>
    </source>
</evidence>
<dbReference type="GO" id="GO:0005615">
    <property type="term" value="C:extracellular space"/>
    <property type="evidence" value="ECO:0007669"/>
    <property type="project" value="TreeGrafter"/>
</dbReference>
<keyword evidence="6" id="KW-0325">Glycoprotein</keyword>
<evidence type="ECO:0000256" key="6">
    <source>
        <dbReference type="ARBA" id="ARBA00023180"/>
    </source>
</evidence>
<dbReference type="OrthoDB" id="10037323at2759"/>
<keyword evidence="4" id="KW-0964">Secreted</keyword>
<keyword evidence="7" id="KW-1133">Transmembrane helix</keyword>
<reference evidence="10 11" key="1">
    <citation type="journal article" date="2019" name="PLoS Biol.">
        <title>Sex chromosomes control vertical transmission of feminizing Wolbachia symbionts in an isopod.</title>
        <authorList>
            <person name="Becking T."/>
            <person name="Chebbi M.A."/>
            <person name="Giraud I."/>
            <person name="Moumen B."/>
            <person name="Laverre T."/>
            <person name="Caubet Y."/>
            <person name="Peccoud J."/>
            <person name="Gilbert C."/>
            <person name="Cordaux R."/>
        </authorList>
    </citation>
    <scope>NUCLEOTIDE SEQUENCE [LARGE SCALE GENOMIC DNA]</scope>
    <source>
        <strain evidence="10">ANa2</strain>
        <tissue evidence="10">Whole body excluding digestive tract and cuticle</tissue>
    </source>
</reference>
<proteinExistence type="inferred from homology"/>
<dbReference type="Pfam" id="PF23782">
    <property type="entry name" value="Tsg_N"/>
    <property type="match status" value="1"/>
</dbReference>
<evidence type="ECO:0000313" key="10">
    <source>
        <dbReference type="EMBL" id="KAB7499274.1"/>
    </source>
</evidence>
<comment type="similarity">
    <text evidence="2">Belongs to the twisted gastrulation protein family.</text>
</comment>